<feature type="region of interest" description="Disordered" evidence="5">
    <location>
        <begin position="122"/>
        <end position="159"/>
    </location>
</feature>
<organism evidence="7 8">
    <name type="scientific">Pseudooceanicola pacificus</name>
    <dbReference type="NCBI Taxonomy" id="2676438"/>
    <lineage>
        <taxon>Bacteria</taxon>
        <taxon>Pseudomonadati</taxon>
        <taxon>Pseudomonadota</taxon>
        <taxon>Alphaproteobacteria</taxon>
        <taxon>Rhodobacterales</taxon>
        <taxon>Paracoccaceae</taxon>
        <taxon>Pseudooceanicola</taxon>
    </lineage>
</organism>
<dbReference type="Pfam" id="PF00440">
    <property type="entry name" value="TetR_N"/>
    <property type="match status" value="1"/>
</dbReference>
<dbReference type="GO" id="GO:0003700">
    <property type="term" value="F:DNA-binding transcription factor activity"/>
    <property type="evidence" value="ECO:0007669"/>
    <property type="project" value="TreeGrafter"/>
</dbReference>
<evidence type="ECO:0000313" key="8">
    <source>
        <dbReference type="Proteomes" id="UP000443843"/>
    </source>
</evidence>
<protein>
    <submittedName>
        <fullName evidence="7">TetR family transcriptional regulator</fullName>
    </submittedName>
</protein>
<accession>A0A844W2R6</accession>
<dbReference type="InterPro" id="IPR050109">
    <property type="entry name" value="HTH-type_TetR-like_transc_reg"/>
</dbReference>
<dbReference type="PROSITE" id="PS50977">
    <property type="entry name" value="HTH_TETR_2"/>
    <property type="match status" value="1"/>
</dbReference>
<evidence type="ECO:0000256" key="2">
    <source>
        <dbReference type="ARBA" id="ARBA00023125"/>
    </source>
</evidence>
<evidence type="ECO:0000256" key="1">
    <source>
        <dbReference type="ARBA" id="ARBA00023015"/>
    </source>
</evidence>
<evidence type="ECO:0000256" key="5">
    <source>
        <dbReference type="SAM" id="MobiDB-lite"/>
    </source>
</evidence>
<feature type="compositionally biased region" description="Basic and acidic residues" evidence="5">
    <location>
        <begin position="125"/>
        <end position="136"/>
    </location>
</feature>
<keyword evidence="8" id="KW-1185">Reference proteome</keyword>
<dbReference type="InterPro" id="IPR001647">
    <property type="entry name" value="HTH_TetR"/>
</dbReference>
<evidence type="ECO:0000259" key="6">
    <source>
        <dbReference type="PROSITE" id="PS50977"/>
    </source>
</evidence>
<feature type="DNA-binding region" description="H-T-H motif" evidence="4">
    <location>
        <begin position="181"/>
        <end position="200"/>
    </location>
</feature>
<dbReference type="PRINTS" id="PR00455">
    <property type="entry name" value="HTHTETR"/>
</dbReference>
<name>A0A844W2R6_9RHOB</name>
<proteinExistence type="predicted"/>
<evidence type="ECO:0000313" key="7">
    <source>
        <dbReference type="EMBL" id="MWB78077.1"/>
    </source>
</evidence>
<dbReference type="AlphaFoldDB" id="A0A844W2R6"/>
<dbReference type="Proteomes" id="UP000443843">
    <property type="component" value="Unassembled WGS sequence"/>
</dbReference>
<evidence type="ECO:0000256" key="3">
    <source>
        <dbReference type="ARBA" id="ARBA00023163"/>
    </source>
</evidence>
<dbReference type="PANTHER" id="PTHR30055">
    <property type="entry name" value="HTH-TYPE TRANSCRIPTIONAL REGULATOR RUTR"/>
    <property type="match status" value="1"/>
</dbReference>
<feature type="domain" description="HTH tetR-type" evidence="6">
    <location>
        <begin position="158"/>
        <end position="218"/>
    </location>
</feature>
<sequence>MACATQSSSRAPSARCRSSKNGRSGIVQPSVIVVVLPWERRGQIGAQYAITNNHDLFFLTRHVKRSQNAGTKSAGYPPPRQGAFQTFALKIKAHLPSGRVRKQNGRTTVNRDQILGATRTPATVRTKETRNVTEKKAPRRARGGTGGPVTKPQQERSAETHEKLIRAAIAVLGQRGYANFSTSMVAEKAKVSRGALQYHFQTRDDILVAARDHVARELNLPWTPDELQKSPVDERIRMIIRHYWAVIGSKNYIAALEIRLYERFNRGMHKTLLERMNVLTEERNIEWQAIFSDTGMPKTQLIPYRLYMLDSLRGLALRRIEQGTSVDVTPQLDILTELLIDRLDTKNNQA</sequence>
<feature type="region of interest" description="Disordered" evidence="5">
    <location>
        <begin position="1"/>
        <end position="22"/>
    </location>
</feature>
<comment type="caution">
    <text evidence="7">The sequence shown here is derived from an EMBL/GenBank/DDBJ whole genome shotgun (WGS) entry which is preliminary data.</text>
</comment>
<keyword evidence="2 4" id="KW-0238">DNA-binding</keyword>
<dbReference type="Gene3D" id="1.10.357.10">
    <property type="entry name" value="Tetracycline Repressor, domain 2"/>
    <property type="match status" value="1"/>
</dbReference>
<feature type="compositionally biased region" description="Low complexity" evidence="5">
    <location>
        <begin position="7"/>
        <end position="16"/>
    </location>
</feature>
<evidence type="ECO:0000256" key="4">
    <source>
        <dbReference type="PROSITE-ProRule" id="PRU00335"/>
    </source>
</evidence>
<keyword evidence="3" id="KW-0804">Transcription</keyword>
<keyword evidence="1" id="KW-0805">Transcription regulation</keyword>
<dbReference type="InterPro" id="IPR009057">
    <property type="entry name" value="Homeodomain-like_sf"/>
</dbReference>
<dbReference type="PANTHER" id="PTHR30055:SF234">
    <property type="entry name" value="HTH-TYPE TRANSCRIPTIONAL REGULATOR BETI"/>
    <property type="match status" value="1"/>
</dbReference>
<gene>
    <name evidence="7" type="ORF">GLS40_08590</name>
</gene>
<dbReference type="SUPFAM" id="SSF46689">
    <property type="entry name" value="Homeodomain-like"/>
    <property type="match status" value="1"/>
</dbReference>
<reference evidence="7 8" key="1">
    <citation type="submission" date="2019-11" db="EMBL/GenBank/DDBJ databases">
        <title>Pseudooceanicola pacifica sp. nov., isolated from deep-sea sediment of the Pacific Ocean.</title>
        <authorList>
            <person name="Lyu L."/>
        </authorList>
    </citation>
    <scope>NUCLEOTIDE SEQUENCE [LARGE SCALE GENOMIC DNA]</scope>
    <source>
        <strain evidence="7 8">216_PA32_1</strain>
    </source>
</reference>
<dbReference type="GO" id="GO:0000976">
    <property type="term" value="F:transcription cis-regulatory region binding"/>
    <property type="evidence" value="ECO:0007669"/>
    <property type="project" value="TreeGrafter"/>
</dbReference>
<dbReference type="EMBL" id="WNXQ01000004">
    <property type="protein sequence ID" value="MWB78077.1"/>
    <property type="molecule type" value="Genomic_DNA"/>
</dbReference>